<proteinExistence type="predicted"/>
<evidence type="ECO:0000256" key="1">
    <source>
        <dbReference type="SAM" id="Phobius"/>
    </source>
</evidence>
<dbReference type="EMBL" id="QRVL01000015">
    <property type="protein sequence ID" value="RGS37522.1"/>
    <property type="molecule type" value="Genomic_DNA"/>
</dbReference>
<dbReference type="AlphaFoldDB" id="A0A395V899"/>
<dbReference type="Proteomes" id="UP000266172">
    <property type="component" value="Unassembled WGS sequence"/>
</dbReference>
<keyword evidence="1" id="KW-1133">Transmembrane helix</keyword>
<gene>
    <name evidence="2" type="ORF">DWX93_13910</name>
</gene>
<reference evidence="2 3" key="1">
    <citation type="submission" date="2018-08" db="EMBL/GenBank/DDBJ databases">
        <title>A genome reference for cultivated species of the human gut microbiota.</title>
        <authorList>
            <person name="Zou Y."/>
            <person name="Xue W."/>
            <person name="Luo G."/>
        </authorList>
    </citation>
    <scope>NUCLEOTIDE SEQUENCE [LARGE SCALE GENOMIC DNA]</scope>
    <source>
        <strain evidence="2 3">AF22-12AC</strain>
    </source>
</reference>
<sequence>MVLFLLIILIMISVYWRPMWGILRGLLLGFLFLIGGSSLNVPVPVSFVVFVLYCQLGTPWLRKTNYRQTKATRTFHESTTTDADHSTYTTEQYYYAYEVDSTDYTNVHSIYPYNKKLHAEAKSAECEIFYHPKKPKKMFCPEDIAKDYYTIWILRFLIGGTIIATDFYF</sequence>
<evidence type="ECO:0000313" key="3">
    <source>
        <dbReference type="Proteomes" id="UP000266172"/>
    </source>
</evidence>
<accession>A0A395V899</accession>
<keyword evidence="1" id="KW-0472">Membrane</keyword>
<organism evidence="2 3">
    <name type="scientific">Roseburia hominis</name>
    <dbReference type="NCBI Taxonomy" id="301301"/>
    <lineage>
        <taxon>Bacteria</taxon>
        <taxon>Bacillati</taxon>
        <taxon>Bacillota</taxon>
        <taxon>Clostridia</taxon>
        <taxon>Lachnospirales</taxon>
        <taxon>Lachnospiraceae</taxon>
        <taxon>Roseburia</taxon>
    </lineage>
</organism>
<name>A0A395V899_9FIRM</name>
<feature type="transmembrane region" description="Helical" evidence="1">
    <location>
        <begin position="30"/>
        <end position="53"/>
    </location>
</feature>
<evidence type="ECO:0000313" key="2">
    <source>
        <dbReference type="EMBL" id="RGS37522.1"/>
    </source>
</evidence>
<protein>
    <submittedName>
        <fullName evidence="2">Uncharacterized protein</fullName>
    </submittedName>
</protein>
<comment type="caution">
    <text evidence="2">The sequence shown here is derived from an EMBL/GenBank/DDBJ whole genome shotgun (WGS) entry which is preliminary data.</text>
</comment>
<keyword evidence="1" id="KW-0812">Transmembrane</keyword>
<dbReference type="RefSeq" id="WP_118098016.1">
    <property type="nucleotide sequence ID" value="NZ_CAKMUY010000019.1"/>
</dbReference>